<gene>
    <name evidence="1" type="ORF">NCTC8271_00142</name>
</gene>
<dbReference type="AlphaFoldDB" id="A0A447P3S9"/>
<protein>
    <submittedName>
        <fullName evidence="1">Uncharacterized protein</fullName>
    </submittedName>
</protein>
<proteinExistence type="predicted"/>
<dbReference type="EMBL" id="LR134148">
    <property type="protein sequence ID" value="VEA30018.1"/>
    <property type="molecule type" value="Genomic_DNA"/>
</dbReference>
<organism evidence="1 2">
    <name type="scientific">Salmonella enterica I</name>
    <dbReference type="NCBI Taxonomy" id="59201"/>
    <lineage>
        <taxon>Bacteria</taxon>
        <taxon>Pseudomonadati</taxon>
        <taxon>Pseudomonadota</taxon>
        <taxon>Gammaproteobacteria</taxon>
        <taxon>Enterobacterales</taxon>
        <taxon>Enterobacteriaceae</taxon>
        <taxon>Salmonella</taxon>
    </lineage>
</organism>
<name>A0A447P3S9_SALET</name>
<dbReference type="Proteomes" id="UP000273655">
    <property type="component" value="Chromosome 1"/>
</dbReference>
<accession>A0A447P3S9</accession>
<evidence type="ECO:0000313" key="2">
    <source>
        <dbReference type="Proteomes" id="UP000273655"/>
    </source>
</evidence>
<sequence length="102" mass="12151">MDHQSFTWADVSDDRVAWDRTTTLRKGDKHAIRAFNRQVAVIRLRNGRHHGFALLQIFSRPLRSSRCRDDFRQQIVKRCQLHTIQFALNIFLRNFRQLTTTA</sequence>
<evidence type="ECO:0000313" key="1">
    <source>
        <dbReference type="EMBL" id="VEA30018.1"/>
    </source>
</evidence>
<reference evidence="1 2" key="1">
    <citation type="submission" date="2018-12" db="EMBL/GenBank/DDBJ databases">
        <authorList>
            <consortium name="Pathogen Informatics"/>
        </authorList>
    </citation>
    <scope>NUCLEOTIDE SEQUENCE [LARGE SCALE GENOMIC DNA]</scope>
    <source>
        <strain evidence="1 2">NCTC8271</strain>
    </source>
</reference>